<feature type="compositionally biased region" description="Low complexity" evidence="1">
    <location>
        <begin position="111"/>
        <end position="123"/>
    </location>
</feature>
<feature type="compositionally biased region" description="Polar residues" evidence="1">
    <location>
        <begin position="470"/>
        <end position="481"/>
    </location>
</feature>
<accession>A0A9P6FSI9</accession>
<feature type="compositionally biased region" description="Polar residues" evidence="1">
    <location>
        <begin position="425"/>
        <end position="455"/>
    </location>
</feature>
<dbReference type="Pfam" id="PF10259">
    <property type="entry name" value="Rogdi_lz"/>
    <property type="match status" value="1"/>
</dbReference>
<evidence type="ECO:0000313" key="3">
    <source>
        <dbReference type="Proteomes" id="UP000780801"/>
    </source>
</evidence>
<dbReference type="OrthoDB" id="66510at2759"/>
<feature type="compositionally biased region" description="Low complexity" evidence="1">
    <location>
        <begin position="394"/>
        <end position="407"/>
    </location>
</feature>
<protein>
    <submittedName>
        <fullName evidence="2">Uncharacterized protein</fullName>
    </submittedName>
</protein>
<dbReference type="PANTHER" id="PTHR13618:SF1">
    <property type="entry name" value="PROTEIN ROGDI HOMOLOG"/>
    <property type="match status" value="1"/>
</dbReference>
<name>A0A9P6FSI9_9FUNG</name>
<dbReference type="PANTHER" id="PTHR13618">
    <property type="entry name" value="LEUCINE ZIPPER CONTAINING TRANSCRIPTION FACTOR LZF1"/>
    <property type="match status" value="1"/>
</dbReference>
<evidence type="ECO:0000313" key="2">
    <source>
        <dbReference type="EMBL" id="KAF9580664.1"/>
    </source>
</evidence>
<dbReference type="EMBL" id="JAABOA010001921">
    <property type="protein sequence ID" value="KAF9580664.1"/>
    <property type="molecule type" value="Genomic_DNA"/>
</dbReference>
<sequence>MKMCLSISNDAMKGFVTLSGSFIAKGELTIKLPKIPVVKATIHAQVPSDTYANTPTTLVSEGAKSGDHSMEVGSKTDHDSQHGLTPSTTATRSASQSSNGTPEDETADAVQQSSSTPQAAAASGTVNLPPVPLPQTAIGTHQLLHSYRPPGHLTQPYFLEQLRDVQNHTVEALHRLEDYWPFVEEMHVPDTLPADPCVHPASATKLEENQKMARLIKVQDAARSLRTLLDLITHHLRASIEAMAQPSKEKLYPYRVCDPKIFSPALSEDFVIEFYIRESQLVCAAYALHLTGSGGLASGANSHGGPGGSGGLVNYIQQALPGGSSPVVTTGTPVLSRTVSLASHTPLSINLAEGSDGKGSGVSTAAHGEVVPGSHSPAVTLSSTGESVGEAHHSALPQLPQQPPMAHAQHHLHGGLAAAGPPIPSTSVPSLPHSASQPPLYPRSSSSGQVHTTGAHSGVGELGSGETVVLPSSSKVGQTSKGGINKYRGKIATTLEDKMIQVESSKLNEISSRLVFAQNLCQRLLHFLDVQESIAPFSSLGATVSKSSTASTHGAATAF</sequence>
<proteinExistence type="predicted"/>
<dbReference type="AlphaFoldDB" id="A0A9P6FSI9"/>
<reference evidence="2" key="1">
    <citation type="journal article" date="2020" name="Fungal Divers.">
        <title>Resolving the Mortierellaceae phylogeny through synthesis of multi-gene phylogenetics and phylogenomics.</title>
        <authorList>
            <person name="Vandepol N."/>
            <person name="Liber J."/>
            <person name="Desiro A."/>
            <person name="Na H."/>
            <person name="Kennedy M."/>
            <person name="Barry K."/>
            <person name="Grigoriev I.V."/>
            <person name="Miller A.N."/>
            <person name="O'Donnell K."/>
            <person name="Stajich J.E."/>
            <person name="Bonito G."/>
        </authorList>
    </citation>
    <scope>NUCLEOTIDE SEQUENCE</scope>
    <source>
        <strain evidence="2">KOD1015</strain>
    </source>
</reference>
<feature type="compositionally biased region" description="Polar residues" evidence="1">
    <location>
        <begin position="377"/>
        <end position="386"/>
    </location>
</feature>
<dbReference type="InterPro" id="IPR028241">
    <property type="entry name" value="RAVE2/Rogdi"/>
</dbReference>
<feature type="compositionally biased region" description="Polar residues" evidence="1">
    <location>
        <begin position="50"/>
        <end position="59"/>
    </location>
</feature>
<feature type="region of interest" description="Disordered" evidence="1">
    <location>
        <begin position="50"/>
        <end position="134"/>
    </location>
</feature>
<organism evidence="2 3">
    <name type="scientific">Lunasporangiospora selenospora</name>
    <dbReference type="NCBI Taxonomy" id="979761"/>
    <lineage>
        <taxon>Eukaryota</taxon>
        <taxon>Fungi</taxon>
        <taxon>Fungi incertae sedis</taxon>
        <taxon>Mucoromycota</taxon>
        <taxon>Mortierellomycotina</taxon>
        <taxon>Mortierellomycetes</taxon>
        <taxon>Mortierellales</taxon>
        <taxon>Mortierellaceae</taxon>
        <taxon>Lunasporangiospora</taxon>
    </lineage>
</organism>
<dbReference type="Proteomes" id="UP000780801">
    <property type="component" value="Unassembled WGS sequence"/>
</dbReference>
<feature type="compositionally biased region" description="Low complexity" evidence="1">
    <location>
        <begin position="85"/>
        <end position="98"/>
    </location>
</feature>
<keyword evidence="3" id="KW-1185">Reference proteome</keyword>
<dbReference type="GO" id="GO:0043291">
    <property type="term" value="C:RAVE complex"/>
    <property type="evidence" value="ECO:0007669"/>
    <property type="project" value="TreeGrafter"/>
</dbReference>
<comment type="caution">
    <text evidence="2">The sequence shown here is derived from an EMBL/GenBank/DDBJ whole genome shotgun (WGS) entry which is preliminary data.</text>
</comment>
<evidence type="ECO:0000256" key="1">
    <source>
        <dbReference type="SAM" id="MobiDB-lite"/>
    </source>
</evidence>
<feature type="compositionally biased region" description="Basic and acidic residues" evidence="1">
    <location>
        <begin position="64"/>
        <end position="81"/>
    </location>
</feature>
<gene>
    <name evidence="2" type="ORF">BGW38_002599</name>
</gene>
<feature type="region of interest" description="Disordered" evidence="1">
    <location>
        <begin position="352"/>
        <end position="481"/>
    </location>
</feature>